<dbReference type="OrthoDB" id="190434at2759"/>
<dbReference type="PANTHER" id="PTHR31893:SF5">
    <property type="entry name" value="TRANSMEMBRANE PROTEIN 151 HOMOLOG"/>
    <property type="match status" value="1"/>
</dbReference>
<dbReference type="EMBL" id="MTYJ01000145">
    <property type="protein sequence ID" value="OQV12449.1"/>
    <property type="molecule type" value="Genomic_DNA"/>
</dbReference>
<feature type="transmembrane region" description="Helical" evidence="6">
    <location>
        <begin position="87"/>
        <end position="111"/>
    </location>
</feature>
<evidence type="ECO:0000256" key="2">
    <source>
        <dbReference type="ARBA" id="ARBA00009583"/>
    </source>
</evidence>
<dbReference type="Proteomes" id="UP000192578">
    <property type="component" value="Unassembled WGS sequence"/>
</dbReference>
<gene>
    <name evidence="7" type="ORF">BV898_13325</name>
</gene>
<comment type="similarity">
    <text evidence="2">Belongs to the TMEM151 family.</text>
</comment>
<proteinExistence type="inferred from homology"/>
<sequence length="331" mass="37408">MSHLAHSQNEQKDDSYAVGQEIITVGHGIVPGNAHGPFLLRTFSDVATDDFDNDDDNIELSHMSGRPKSLQSCSAACGDFWKSSTTLAYFIFVGMVAVGVGLVVGGTILVINHDGGGYPRPYMFMQIFGGLLTVATYYIYMNKLLSGAQFRYWSEAALSPEQVKQHIAKVRKARPRIVWTMFSFHIKRDKDGDKERMDTWKGEQDFVFSYADDITDPPSDHGMEEFQHTRIKFSKKFAFADAKTKAAFRAQKLEFITSNLFRDERYEVKTELVIPGYVESVMATTNGRRPCLVNRRLYVLCALLLLELPCGFLLRMLSGKRRCVYSKILSS</sequence>
<dbReference type="GO" id="GO:0016020">
    <property type="term" value="C:membrane"/>
    <property type="evidence" value="ECO:0007669"/>
    <property type="project" value="UniProtKB-SubCell"/>
</dbReference>
<keyword evidence="5 6" id="KW-0472">Membrane</keyword>
<feature type="transmembrane region" description="Helical" evidence="6">
    <location>
        <begin position="297"/>
        <end position="317"/>
    </location>
</feature>
<keyword evidence="8" id="KW-1185">Reference proteome</keyword>
<evidence type="ECO:0000256" key="6">
    <source>
        <dbReference type="SAM" id="Phobius"/>
    </source>
</evidence>
<dbReference type="Pfam" id="PF14857">
    <property type="entry name" value="TMEM151"/>
    <property type="match status" value="1"/>
</dbReference>
<comment type="caution">
    <text evidence="7">The sequence shown here is derived from an EMBL/GenBank/DDBJ whole genome shotgun (WGS) entry which is preliminary data.</text>
</comment>
<dbReference type="PANTHER" id="PTHR31893">
    <property type="entry name" value="TRANSMEMBRANE PROTEIN 151 HOMOLOG"/>
    <property type="match status" value="1"/>
</dbReference>
<keyword evidence="4 6" id="KW-1133">Transmembrane helix</keyword>
<comment type="subcellular location">
    <subcellularLocation>
        <location evidence="1">Membrane</location>
        <topology evidence="1">Multi-pass membrane protein</topology>
    </subcellularLocation>
</comment>
<accession>A0A1W0WB63</accession>
<keyword evidence="3 6" id="KW-0812">Transmembrane</keyword>
<name>A0A1W0WB63_HYPEX</name>
<dbReference type="AlphaFoldDB" id="A0A1W0WB63"/>
<evidence type="ECO:0000313" key="7">
    <source>
        <dbReference type="EMBL" id="OQV12449.1"/>
    </source>
</evidence>
<dbReference type="InterPro" id="IPR026767">
    <property type="entry name" value="Tmem151"/>
</dbReference>
<evidence type="ECO:0000256" key="4">
    <source>
        <dbReference type="ARBA" id="ARBA00022989"/>
    </source>
</evidence>
<evidence type="ECO:0000256" key="5">
    <source>
        <dbReference type="ARBA" id="ARBA00023136"/>
    </source>
</evidence>
<evidence type="ECO:0000256" key="1">
    <source>
        <dbReference type="ARBA" id="ARBA00004141"/>
    </source>
</evidence>
<evidence type="ECO:0000256" key="3">
    <source>
        <dbReference type="ARBA" id="ARBA00022692"/>
    </source>
</evidence>
<reference evidence="8" key="1">
    <citation type="submission" date="2017-01" db="EMBL/GenBank/DDBJ databases">
        <title>Comparative genomics of anhydrobiosis in the tardigrade Hypsibius dujardini.</title>
        <authorList>
            <person name="Yoshida Y."/>
            <person name="Koutsovoulos G."/>
            <person name="Laetsch D."/>
            <person name="Stevens L."/>
            <person name="Kumar S."/>
            <person name="Horikawa D."/>
            <person name="Ishino K."/>
            <person name="Komine S."/>
            <person name="Tomita M."/>
            <person name="Blaxter M."/>
            <person name="Arakawa K."/>
        </authorList>
    </citation>
    <scope>NUCLEOTIDE SEQUENCE [LARGE SCALE GENOMIC DNA]</scope>
    <source>
        <strain evidence="8">Z151</strain>
    </source>
</reference>
<evidence type="ECO:0000313" key="8">
    <source>
        <dbReference type="Proteomes" id="UP000192578"/>
    </source>
</evidence>
<protein>
    <submittedName>
        <fullName evidence="7">Uncharacterized protein</fullName>
    </submittedName>
</protein>
<feature type="transmembrane region" description="Helical" evidence="6">
    <location>
        <begin position="123"/>
        <end position="141"/>
    </location>
</feature>
<organism evidence="7 8">
    <name type="scientific">Hypsibius exemplaris</name>
    <name type="common">Freshwater tardigrade</name>
    <dbReference type="NCBI Taxonomy" id="2072580"/>
    <lineage>
        <taxon>Eukaryota</taxon>
        <taxon>Metazoa</taxon>
        <taxon>Ecdysozoa</taxon>
        <taxon>Tardigrada</taxon>
        <taxon>Eutardigrada</taxon>
        <taxon>Parachela</taxon>
        <taxon>Hypsibioidea</taxon>
        <taxon>Hypsibiidae</taxon>
        <taxon>Hypsibius</taxon>
    </lineage>
</organism>